<keyword evidence="4" id="KW-1185">Reference proteome</keyword>
<dbReference type="EMBL" id="KN846961">
    <property type="protein sequence ID" value="KIW63692.1"/>
    <property type="molecule type" value="Genomic_DNA"/>
</dbReference>
<evidence type="ECO:0000256" key="1">
    <source>
        <dbReference type="SAM" id="MobiDB-lite"/>
    </source>
</evidence>
<dbReference type="PANTHER" id="PTHR35391">
    <property type="entry name" value="C2H2-TYPE DOMAIN-CONTAINING PROTEIN-RELATED"/>
    <property type="match status" value="1"/>
</dbReference>
<evidence type="ECO:0000259" key="2">
    <source>
        <dbReference type="Pfam" id="PF20233"/>
    </source>
</evidence>
<feature type="region of interest" description="Disordered" evidence="1">
    <location>
        <begin position="298"/>
        <end position="333"/>
    </location>
</feature>
<dbReference type="Pfam" id="PF20233">
    <property type="entry name" value="DUF6590"/>
    <property type="match status" value="1"/>
</dbReference>
<dbReference type="STRING" id="5601.A0A0D2DMZ4"/>
<evidence type="ECO:0000313" key="4">
    <source>
        <dbReference type="Proteomes" id="UP000054266"/>
    </source>
</evidence>
<sequence>MASTKDSLQHCYDRLIAKIEDFLDDIAGLEASAAVVARTSTWLENLLAALDSWGVDIRLSNGALTLIENAPEGLKVRSILLDIDHGLSSPEDIISCFLPEQHSHESPQNEPDLNETTNVRSILRALTDLLDLVKPIRLLLANAHSTGPYKVLKSRIDEISAEHQRSSSHLLEGPWQIGTDPAETLGATNPIDDQPETKVDEVVRHMEGLGKPGASLPSFRSYNAGGISATLPSGRWERSLSRQRQSFRAAEVQKQVSADDDGEHEQIGAPHQKYKVERAAHHTKYTLRQSSQFSFGSIDDADSSQMRAGNTEASGRAGSDNDPQKEGPIIPPSPYLSDQVQELIYNWSTKRMNWIGTFAQHRELLELDECLFLLEAVRCESSSLLQYRQTCIRIYLLVRQYNTLSQLQVDQLLRDLPLEDLRNVEIGKTEELEALIRQMGRSELQFADDWSATDVTPPLRSPLLSQDHREDIDTPPKRMKVIDDPSLRSEVIEKPRLDMGFQTKRSDFFSVGRVFIMIWHEGDTRAAKPSREPNSSNAEEIFSGIRRFAVVRECHGFSWAVPVNTYHGQGLCKPGFRKEDWDAHAIIYTGGTPPIPRSNEPHMIKKPIAVQTSSEGKRLDQSSRIRFDKVFSIGHNVKVQNIGKVTASSMPWFLHHWRDEALKAVADLTPTLSTLST</sequence>
<organism evidence="3 4">
    <name type="scientific">Phialophora macrospora</name>
    <dbReference type="NCBI Taxonomy" id="1851006"/>
    <lineage>
        <taxon>Eukaryota</taxon>
        <taxon>Fungi</taxon>
        <taxon>Dikarya</taxon>
        <taxon>Ascomycota</taxon>
        <taxon>Pezizomycotina</taxon>
        <taxon>Eurotiomycetes</taxon>
        <taxon>Chaetothyriomycetidae</taxon>
        <taxon>Chaetothyriales</taxon>
        <taxon>Herpotrichiellaceae</taxon>
        <taxon>Phialophora</taxon>
    </lineage>
</organism>
<gene>
    <name evidence="3" type="ORF">PV04_08675</name>
</gene>
<proteinExistence type="predicted"/>
<feature type="compositionally biased region" description="Polar residues" evidence="1">
    <location>
        <begin position="303"/>
        <end position="313"/>
    </location>
</feature>
<evidence type="ECO:0000313" key="3">
    <source>
        <dbReference type="EMBL" id="KIW63692.1"/>
    </source>
</evidence>
<reference evidence="3 4" key="1">
    <citation type="submission" date="2015-01" db="EMBL/GenBank/DDBJ databases">
        <title>The Genome Sequence of Capronia semiimmersa CBS27337.</title>
        <authorList>
            <consortium name="The Broad Institute Genomics Platform"/>
            <person name="Cuomo C."/>
            <person name="de Hoog S."/>
            <person name="Gorbushina A."/>
            <person name="Stielow B."/>
            <person name="Teixiera M."/>
            <person name="Abouelleil A."/>
            <person name="Chapman S.B."/>
            <person name="Priest M."/>
            <person name="Young S.K."/>
            <person name="Wortman J."/>
            <person name="Nusbaum C."/>
            <person name="Birren B."/>
        </authorList>
    </citation>
    <scope>NUCLEOTIDE SEQUENCE [LARGE SCALE GENOMIC DNA]</scope>
    <source>
        <strain evidence="3 4">CBS 27337</strain>
    </source>
</reference>
<dbReference type="PANTHER" id="PTHR35391:SF5">
    <property type="entry name" value="DUF6590 DOMAIN-CONTAINING PROTEIN"/>
    <property type="match status" value="1"/>
</dbReference>
<name>A0A0D2DMZ4_9EURO</name>
<dbReference type="AlphaFoldDB" id="A0A0D2DMZ4"/>
<dbReference type="InterPro" id="IPR046497">
    <property type="entry name" value="DUF6590"/>
</dbReference>
<dbReference type="Proteomes" id="UP000054266">
    <property type="component" value="Unassembled WGS sequence"/>
</dbReference>
<feature type="domain" description="DUF6590" evidence="2">
    <location>
        <begin position="506"/>
        <end position="654"/>
    </location>
</feature>
<feature type="region of interest" description="Disordered" evidence="1">
    <location>
        <begin position="247"/>
        <end position="273"/>
    </location>
</feature>
<dbReference type="HOGENOM" id="CLU_405960_0_0_1"/>
<accession>A0A0D2DMZ4</accession>
<protein>
    <recommendedName>
        <fullName evidence="2">DUF6590 domain-containing protein</fullName>
    </recommendedName>
</protein>